<comment type="caution">
    <text evidence="2">The sequence shown here is derived from an EMBL/GenBank/DDBJ whole genome shotgun (WGS) entry which is preliminary data.</text>
</comment>
<keyword evidence="1" id="KW-0472">Membrane</keyword>
<keyword evidence="3" id="KW-1185">Reference proteome</keyword>
<sequence length="70" mass="8221">MRAGLLLPRTRAWTIFAVMVSHVLCYFWKLLLRVGCCFFSLLRRLEKRASLTVVSGDITTCWCNLLDLRW</sequence>
<accession>A0AAI9Y2T7</accession>
<evidence type="ECO:0000313" key="2">
    <source>
        <dbReference type="EMBL" id="KAK1469333.1"/>
    </source>
</evidence>
<gene>
    <name evidence="2" type="ORF">CMEL01_01100</name>
</gene>
<keyword evidence="1" id="KW-0812">Transmembrane</keyword>
<protein>
    <submittedName>
        <fullName evidence="2">Uncharacterized protein</fullName>
    </submittedName>
</protein>
<evidence type="ECO:0000313" key="3">
    <source>
        <dbReference type="Proteomes" id="UP001239795"/>
    </source>
</evidence>
<proteinExistence type="predicted"/>
<dbReference type="Proteomes" id="UP001239795">
    <property type="component" value="Unassembled WGS sequence"/>
</dbReference>
<dbReference type="AlphaFoldDB" id="A0AAI9Y2T7"/>
<keyword evidence="1" id="KW-1133">Transmembrane helix</keyword>
<reference evidence="2 3" key="1">
    <citation type="submission" date="2016-10" db="EMBL/GenBank/DDBJ databases">
        <title>The genome sequence of Colletotrichum fioriniae PJ7.</title>
        <authorList>
            <person name="Baroncelli R."/>
        </authorList>
    </citation>
    <scope>NUCLEOTIDE SEQUENCE [LARGE SCALE GENOMIC DNA]</scope>
    <source>
        <strain evidence="2">Col 31</strain>
    </source>
</reference>
<dbReference type="EMBL" id="MLGG01000001">
    <property type="protein sequence ID" value="KAK1469333.1"/>
    <property type="molecule type" value="Genomic_DNA"/>
</dbReference>
<evidence type="ECO:0000256" key="1">
    <source>
        <dbReference type="SAM" id="Phobius"/>
    </source>
</evidence>
<name>A0AAI9Y2T7_9PEZI</name>
<organism evidence="2 3">
    <name type="scientific">Colletotrichum melonis</name>
    <dbReference type="NCBI Taxonomy" id="1209925"/>
    <lineage>
        <taxon>Eukaryota</taxon>
        <taxon>Fungi</taxon>
        <taxon>Dikarya</taxon>
        <taxon>Ascomycota</taxon>
        <taxon>Pezizomycotina</taxon>
        <taxon>Sordariomycetes</taxon>
        <taxon>Hypocreomycetidae</taxon>
        <taxon>Glomerellales</taxon>
        <taxon>Glomerellaceae</taxon>
        <taxon>Colletotrichum</taxon>
        <taxon>Colletotrichum acutatum species complex</taxon>
    </lineage>
</organism>
<feature type="transmembrane region" description="Helical" evidence="1">
    <location>
        <begin position="12"/>
        <end position="42"/>
    </location>
</feature>